<feature type="transmembrane region" description="Helical" evidence="6">
    <location>
        <begin position="46"/>
        <end position="70"/>
    </location>
</feature>
<gene>
    <name evidence="7" type="ORF">BGZ65_006523</name>
</gene>
<name>A0A9P6LRC2_9FUNG</name>
<dbReference type="PANTHER" id="PTHR42718">
    <property type="entry name" value="MAJOR FACILITATOR SUPERFAMILY MULTIDRUG TRANSPORTER MFSC"/>
    <property type="match status" value="1"/>
</dbReference>
<reference evidence="7" key="1">
    <citation type="journal article" date="2020" name="Fungal Divers.">
        <title>Resolving the Mortierellaceae phylogeny through synthesis of multi-gene phylogenetics and phylogenomics.</title>
        <authorList>
            <person name="Vandepol N."/>
            <person name="Liber J."/>
            <person name="Desiro A."/>
            <person name="Na H."/>
            <person name="Kennedy M."/>
            <person name="Barry K."/>
            <person name="Grigoriev I.V."/>
            <person name="Miller A.N."/>
            <person name="O'Donnell K."/>
            <person name="Stajich J.E."/>
            <person name="Bonito G."/>
        </authorList>
    </citation>
    <scope>NUCLEOTIDE SEQUENCE</scope>
    <source>
        <strain evidence="7">MES-2147</strain>
    </source>
</reference>
<keyword evidence="3 6" id="KW-0812">Transmembrane</keyword>
<feature type="non-terminal residue" evidence="7">
    <location>
        <position position="1"/>
    </location>
</feature>
<protein>
    <submittedName>
        <fullName evidence="7">Uncharacterized protein</fullName>
    </submittedName>
</protein>
<evidence type="ECO:0000313" key="8">
    <source>
        <dbReference type="Proteomes" id="UP000749646"/>
    </source>
</evidence>
<dbReference type="InterPro" id="IPR036259">
    <property type="entry name" value="MFS_trans_sf"/>
</dbReference>
<feature type="transmembrane region" description="Helical" evidence="6">
    <location>
        <begin position="82"/>
        <end position="100"/>
    </location>
</feature>
<accession>A0A9P6LRC2</accession>
<feature type="transmembrane region" description="Helical" evidence="6">
    <location>
        <begin position="297"/>
        <end position="317"/>
    </location>
</feature>
<evidence type="ECO:0000256" key="6">
    <source>
        <dbReference type="SAM" id="Phobius"/>
    </source>
</evidence>
<sequence length="390" mass="43260">GEFGSRSSTSAVVPIPQAAKDFTLSTSPSPSKTSDLEKLRQKLRPLLLYVISTAQFLDIVNGASVSVPILPIAKDLKFSIPQMPWIINAYIIAFAGLLLLSGRLGDMFWSCTYQGILNICSLWRSRRRGWNFDGRWTHFAGMNLQDLINCSLRSLGSWVPCHSTVATQEREVKDRLQYIGATTATLGFTGIVYYITTGVEDGWASAKTLPVFIVGVLLIVGFYLAESKLQSPLMPFRIWKSRRFTSSAILAFVQMAMFQVLGRIMPRLHLKPLIRTGFLLRCGTALLFTFVNEHTSYWRFIFPAFIIHIFGVGFSMLPIQITAVRDADNKDQGLVGAIYNTGLQLGAPFELAILNVISVSTNESAIKADVHLGPTLMKGYKNAFYGIIAL</sequence>
<dbReference type="PANTHER" id="PTHR42718:SF9">
    <property type="entry name" value="MAJOR FACILITATOR SUPERFAMILY MULTIDRUG TRANSPORTER MFSC"/>
    <property type="match status" value="1"/>
</dbReference>
<dbReference type="OrthoDB" id="2130629at2759"/>
<dbReference type="Proteomes" id="UP000749646">
    <property type="component" value="Unassembled WGS sequence"/>
</dbReference>
<feature type="transmembrane region" description="Helical" evidence="6">
    <location>
        <begin position="246"/>
        <end position="265"/>
    </location>
</feature>
<dbReference type="EMBL" id="JAAAHW010010287">
    <property type="protein sequence ID" value="KAF9927947.1"/>
    <property type="molecule type" value="Genomic_DNA"/>
</dbReference>
<dbReference type="Gene3D" id="1.20.1250.20">
    <property type="entry name" value="MFS general substrate transporter like domains"/>
    <property type="match status" value="1"/>
</dbReference>
<evidence type="ECO:0000256" key="2">
    <source>
        <dbReference type="ARBA" id="ARBA00022448"/>
    </source>
</evidence>
<keyword evidence="5 6" id="KW-0472">Membrane</keyword>
<organism evidence="7 8">
    <name type="scientific">Modicella reniformis</name>
    <dbReference type="NCBI Taxonomy" id="1440133"/>
    <lineage>
        <taxon>Eukaryota</taxon>
        <taxon>Fungi</taxon>
        <taxon>Fungi incertae sedis</taxon>
        <taxon>Mucoromycota</taxon>
        <taxon>Mortierellomycotina</taxon>
        <taxon>Mortierellomycetes</taxon>
        <taxon>Mortierellales</taxon>
        <taxon>Mortierellaceae</taxon>
        <taxon>Modicella</taxon>
    </lineage>
</organism>
<evidence type="ECO:0000256" key="4">
    <source>
        <dbReference type="ARBA" id="ARBA00022989"/>
    </source>
</evidence>
<keyword evidence="4 6" id="KW-1133">Transmembrane helix</keyword>
<keyword evidence="2" id="KW-0813">Transport</keyword>
<evidence type="ECO:0000256" key="1">
    <source>
        <dbReference type="ARBA" id="ARBA00004141"/>
    </source>
</evidence>
<keyword evidence="8" id="KW-1185">Reference proteome</keyword>
<dbReference type="SUPFAM" id="SSF103473">
    <property type="entry name" value="MFS general substrate transporter"/>
    <property type="match status" value="1"/>
</dbReference>
<feature type="transmembrane region" description="Helical" evidence="6">
    <location>
        <begin position="178"/>
        <end position="196"/>
    </location>
</feature>
<evidence type="ECO:0000256" key="5">
    <source>
        <dbReference type="ARBA" id="ARBA00023136"/>
    </source>
</evidence>
<dbReference type="AlphaFoldDB" id="A0A9P6LRC2"/>
<comment type="caution">
    <text evidence="7">The sequence shown here is derived from an EMBL/GenBank/DDBJ whole genome shotgun (WGS) entry which is preliminary data.</text>
</comment>
<feature type="transmembrane region" description="Helical" evidence="6">
    <location>
        <begin position="208"/>
        <end position="225"/>
    </location>
</feature>
<proteinExistence type="predicted"/>
<comment type="subcellular location">
    <subcellularLocation>
        <location evidence="1">Membrane</location>
        <topology evidence="1">Multi-pass membrane protein</topology>
    </subcellularLocation>
</comment>
<evidence type="ECO:0000256" key="3">
    <source>
        <dbReference type="ARBA" id="ARBA00022692"/>
    </source>
</evidence>
<evidence type="ECO:0000313" key="7">
    <source>
        <dbReference type="EMBL" id="KAF9927947.1"/>
    </source>
</evidence>
<dbReference type="GO" id="GO:0016020">
    <property type="term" value="C:membrane"/>
    <property type="evidence" value="ECO:0007669"/>
    <property type="project" value="UniProtKB-SubCell"/>
</dbReference>